<feature type="transmembrane region" description="Helical" evidence="1">
    <location>
        <begin position="29"/>
        <end position="47"/>
    </location>
</feature>
<keyword evidence="1" id="KW-0812">Transmembrane</keyword>
<gene>
    <name evidence="2" type="ORF">D1010_17105</name>
</gene>
<evidence type="ECO:0000313" key="2">
    <source>
        <dbReference type="EMBL" id="QFR24960.1"/>
    </source>
</evidence>
<dbReference type="KEGG" id="lhb:D1010_17105"/>
<evidence type="ECO:0000256" key="1">
    <source>
        <dbReference type="SAM" id="Phobius"/>
    </source>
</evidence>
<feature type="transmembrane region" description="Helical" evidence="1">
    <location>
        <begin position="79"/>
        <end position="96"/>
    </location>
</feature>
<keyword evidence="1" id="KW-0472">Membrane</keyword>
<proteinExistence type="predicted"/>
<organism evidence="2 3">
    <name type="scientific">Schleiferilactobacillus harbinensis</name>
    <dbReference type="NCBI Taxonomy" id="304207"/>
    <lineage>
        <taxon>Bacteria</taxon>
        <taxon>Bacillati</taxon>
        <taxon>Bacillota</taxon>
        <taxon>Bacilli</taxon>
        <taxon>Lactobacillales</taxon>
        <taxon>Lactobacillaceae</taxon>
        <taxon>Schleiferilactobacillus</taxon>
    </lineage>
</organism>
<dbReference type="AlphaFoldDB" id="A0A5P8M8W2"/>
<protein>
    <submittedName>
        <fullName evidence="2">Uncharacterized protein</fullName>
    </submittedName>
</protein>
<name>A0A5P8M8W2_9LACO</name>
<reference evidence="2 3" key="1">
    <citation type="submission" date="2019-10" db="EMBL/GenBank/DDBJ databases">
        <title>The completed genome of Lactobacillus harbinensis M1.</title>
        <authorList>
            <person name="Zheng Y."/>
        </authorList>
    </citation>
    <scope>NUCLEOTIDE SEQUENCE [LARGE SCALE GENOMIC DNA]</scope>
    <source>
        <strain evidence="2 3">M1</strain>
    </source>
</reference>
<dbReference type="Proteomes" id="UP000326779">
    <property type="component" value="Chromosome"/>
</dbReference>
<accession>A0A5P8M8W2</accession>
<dbReference type="EMBL" id="CP045143">
    <property type="protein sequence ID" value="QFR24960.1"/>
    <property type="molecule type" value="Genomic_DNA"/>
</dbReference>
<keyword evidence="1" id="KW-1133">Transmembrane helix</keyword>
<evidence type="ECO:0000313" key="3">
    <source>
        <dbReference type="Proteomes" id="UP000326779"/>
    </source>
</evidence>
<dbReference type="RefSeq" id="WP_152261634.1">
    <property type="nucleotide sequence ID" value="NZ_CAUFDJ010000011.1"/>
</dbReference>
<sequence>MRILFAILVVAYAGLMATAALLSRHKIPAWLIVGTFAFSLCLLSGLFWPWAIPLGLAGLLAAAVGNGLALYGHVHWPHVLVRVLLSVIILGLWWKIQRG</sequence>